<dbReference type="Gene3D" id="3.30.70.1290">
    <property type="entry name" value="Transposase IS200-like"/>
    <property type="match status" value="1"/>
</dbReference>
<protein>
    <submittedName>
        <fullName evidence="2">Transposase IS200 like protein</fullName>
    </submittedName>
</protein>
<accession>A0A5C6FXN5</accession>
<reference evidence="2 3" key="1">
    <citation type="submission" date="2019-02" db="EMBL/GenBank/DDBJ databases">
        <title>Deep-cultivation of Planctomycetes and their phenomic and genomic characterization uncovers novel biology.</title>
        <authorList>
            <person name="Wiegand S."/>
            <person name="Jogler M."/>
            <person name="Boedeker C."/>
            <person name="Pinto D."/>
            <person name="Vollmers J."/>
            <person name="Rivas-Marin E."/>
            <person name="Kohn T."/>
            <person name="Peeters S.H."/>
            <person name="Heuer A."/>
            <person name="Rast P."/>
            <person name="Oberbeckmann S."/>
            <person name="Bunk B."/>
            <person name="Jeske O."/>
            <person name="Meyerdierks A."/>
            <person name="Storesund J.E."/>
            <person name="Kallscheuer N."/>
            <person name="Luecker S."/>
            <person name="Lage O.M."/>
            <person name="Pohl T."/>
            <person name="Merkel B.J."/>
            <person name="Hornburger P."/>
            <person name="Mueller R.-W."/>
            <person name="Bruemmer F."/>
            <person name="Labrenz M."/>
            <person name="Spormann A.M."/>
            <person name="Op Den Camp H."/>
            <person name="Overmann J."/>
            <person name="Amann R."/>
            <person name="Jetten M.S.M."/>
            <person name="Mascher T."/>
            <person name="Medema M.H."/>
            <person name="Devos D.P."/>
            <person name="Kaster A.-K."/>
            <person name="Ovreas L."/>
            <person name="Rohde M."/>
            <person name="Galperin M.Y."/>
            <person name="Jogler C."/>
        </authorList>
    </citation>
    <scope>NUCLEOTIDE SEQUENCE [LARGE SCALE GENOMIC DNA]</scope>
    <source>
        <strain evidence="2 3">V7</strain>
    </source>
</reference>
<dbReference type="GO" id="GO:0004803">
    <property type="term" value="F:transposase activity"/>
    <property type="evidence" value="ECO:0007669"/>
    <property type="project" value="InterPro"/>
</dbReference>
<gene>
    <name evidence="2" type="ORF">V7x_32560</name>
</gene>
<comment type="caution">
    <text evidence="2">The sequence shown here is derived from an EMBL/GenBank/DDBJ whole genome shotgun (WGS) entry which is preliminary data.</text>
</comment>
<dbReference type="GO" id="GO:0006313">
    <property type="term" value="P:DNA transposition"/>
    <property type="evidence" value="ECO:0007669"/>
    <property type="project" value="InterPro"/>
</dbReference>
<dbReference type="PANTHER" id="PTHR36966:SF1">
    <property type="entry name" value="REP-ASSOCIATED TYROSINE TRANSPOSASE"/>
    <property type="match status" value="1"/>
</dbReference>
<dbReference type="InterPro" id="IPR002686">
    <property type="entry name" value="Transposase_17"/>
</dbReference>
<name>A0A5C6FXN5_9PLAN</name>
<dbReference type="SMART" id="SM01321">
    <property type="entry name" value="Y1_Tnp"/>
    <property type="match status" value="1"/>
</dbReference>
<dbReference type="RefSeq" id="WP_146414451.1">
    <property type="nucleotide sequence ID" value="NZ_SJPZ01000001.1"/>
</dbReference>
<evidence type="ECO:0000313" key="3">
    <source>
        <dbReference type="Proteomes" id="UP000316476"/>
    </source>
</evidence>
<dbReference type="InterPro" id="IPR052715">
    <property type="entry name" value="RAYT_transposase"/>
</dbReference>
<proteinExistence type="predicted"/>
<organism evidence="2 3">
    <name type="scientific">Crateriforma conspicua</name>
    <dbReference type="NCBI Taxonomy" id="2527996"/>
    <lineage>
        <taxon>Bacteria</taxon>
        <taxon>Pseudomonadati</taxon>
        <taxon>Planctomycetota</taxon>
        <taxon>Planctomycetia</taxon>
        <taxon>Planctomycetales</taxon>
        <taxon>Planctomycetaceae</taxon>
        <taxon>Crateriforma</taxon>
    </lineage>
</organism>
<dbReference type="OrthoDB" id="9794403at2"/>
<feature type="domain" description="Transposase IS200-like" evidence="1">
    <location>
        <begin position="24"/>
        <end position="198"/>
    </location>
</feature>
<evidence type="ECO:0000259" key="1">
    <source>
        <dbReference type="SMART" id="SM01321"/>
    </source>
</evidence>
<dbReference type="EMBL" id="SJPZ01000001">
    <property type="protein sequence ID" value="TWU67679.1"/>
    <property type="molecule type" value="Genomic_DNA"/>
</dbReference>
<dbReference type="InterPro" id="IPR036515">
    <property type="entry name" value="Transposase_17_sf"/>
</dbReference>
<sequence>MLGECFDPNAPLSISEHHRPHWSQTGAMVFITFRTQDSIPQETLHRWEREKIDWIQRSTGQPSPNWRSSVSNLTDDQRRRFLREFNRHREAYLDTCQGQCPFRDPALAQIVHDALLFFHGQRYRMGDFCVMPNHVHLLASFRSQQSLVEQCDSWLHFTAKEVNRALSRKGKLWQQEPFDHLVRNPRQYEYLRKYIRLNGPKANLAHSEYLYRRYGS</sequence>
<evidence type="ECO:0000313" key="2">
    <source>
        <dbReference type="EMBL" id="TWU67679.1"/>
    </source>
</evidence>
<dbReference type="GO" id="GO:0043565">
    <property type="term" value="F:sequence-specific DNA binding"/>
    <property type="evidence" value="ECO:0007669"/>
    <property type="project" value="TreeGrafter"/>
</dbReference>
<dbReference type="SUPFAM" id="SSF143422">
    <property type="entry name" value="Transposase IS200-like"/>
    <property type="match status" value="1"/>
</dbReference>
<dbReference type="AlphaFoldDB" id="A0A5C6FXN5"/>
<dbReference type="Proteomes" id="UP000316476">
    <property type="component" value="Unassembled WGS sequence"/>
</dbReference>
<dbReference type="PANTHER" id="PTHR36966">
    <property type="entry name" value="REP-ASSOCIATED TYROSINE TRANSPOSASE"/>
    <property type="match status" value="1"/>
</dbReference>